<feature type="region of interest" description="Disordered" evidence="1">
    <location>
        <begin position="64"/>
        <end position="88"/>
    </location>
</feature>
<reference evidence="2" key="2">
    <citation type="submission" date="2023-05" db="EMBL/GenBank/DDBJ databases">
        <authorList>
            <consortium name="Lawrence Berkeley National Laboratory"/>
            <person name="Steindorff A."/>
            <person name="Hensen N."/>
            <person name="Bonometti L."/>
            <person name="Westerberg I."/>
            <person name="Brannstrom I.O."/>
            <person name="Guillou S."/>
            <person name="Cros-Aarteil S."/>
            <person name="Calhoun S."/>
            <person name="Haridas S."/>
            <person name="Kuo A."/>
            <person name="Mondo S."/>
            <person name="Pangilinan J."/>
            <person name="Riley R."/>
            <person name="Labutti K."/>
            <person name="Andreopoulos B."/>
            <person name="Lipzen A."/>
            <person name="Chen C."/>
            <person name="Yanf M."/>
            <person name="Daum C."/>
            <person name="Ng V."/>
            <person name="Clum A."/>
            <person name="Ohm R."/>
            <person name="Martin F."/>
            <person name="Silar P."/>
            <person name="Natvig D."/>
            <person name="Lalanne C."/>
            <person name="Gautier V."/>
            <person name="Ament-Velasquez S.L."/>
            <person name="Kruys A."/>
            <person name="Hutchinson M.I."/>
            <person name="Powell A.J."/>
            <person name="Barry K."/>
            <person name="Miller A.N."/>
            <person name="Grigoriev I.V."/>
            <person name="Debuchy R."/>
            <person name="Gladieux P."/>
            <person name="Thoren M.H."/>
            <person name="Johannesson H."/>
        </authorList>
    </citation>
    <scope>NUCLEOTIDE SEQUENCE</scope>
    <source>
        <strain evidence="2">CBS 359.72</strain>
    </source>
</reference>
<evidence type="ECO:0000256" key="1">
    <source>
        <dbReference type="SAM" id="MobiDB-lite"/>
    </source>
</evidence>
<organism evidence="2 3">
    <name type="scientific">Corynascus novoguineensis</name>
    <dbReference type="NCBI Taxonomy" id="1126955"/>
    <lineage>
        <taxon>Eukaryota</taxon>
        <taxon>Fungi</taxon>
        <taxon>Dikarya</taxon>
        <taxon>Ascomycota</taxon>
        <taxon>Pezizomycotina</taxon>
        <taxon>Sordariomycetes</taxon>
        <taxon>Sordariomycetidae</taxon>
        <taxon>Sordariales</taxon>
        <taxon>Chaetomiaceae</taxon>
        <taxon>Corynascus</taxon>
    </lineage>
</organism>
<evidence type="ECO:0000313" key="2">
    <source>
        <dbReference type="EMBL" id="KAK4246349.1"/>
    </source>
</evidence>
<name>A0AAN7HNT2_9PEZI</name>
<keyword evidence="3" id="KW-1185">Reference proteome</keyword>
<evidence type="ECO:0000313" key="3">
    <source>
        <dbReference type="Proteomes" id="UP001303647"/>
    </source>
</evidence>
<feature type="compositionally biased region" description="Basic and acidic residues" evidence="1">
    <location>
        <begin position="1"/>
        <end position="33"/>
    </location>
</feature>
<reference evidence="2" key="1">
    <citation type="journal article" date="2023" name="Mol. Phylogenet. Evol.">
        <title>Genome-scale phylogeny and comparative genomics of the fungal order Sordariales.</title>
        <authorList>
            <person name="Hensen N."/>
            <person name="Bonometti L."/>
            <person name="Westerberg I."/>
            <person name="Brannstrom I.O."/>
            <person name="Guillou S."/>
            <person name="Cros-Aarteil S."/>
            <person name="Calhoun S."/>
            <person name="Haridas S."/>
            <person name="Kuo A."/>
            <person name="Mondo S."/>
            <person name="Pangilinan J."/>
            <person name="Riley R."/>
            <person name="LaButti K."/>
            <person name="Andreopoulos B."/>
            <person name="Lipzen A."/>
            <person name="Chen C."/>
            <person name="Yan M."/>
            <person name="Daum C."/>
            <person name="Ng V."/>
            <person name="Clum A."/>
            <person name="Steindorff A."/>
            <person name="Ohm R.A."/>
            <person name="Martin F."/>
            <person name="Silar P."/>
            <person name="Natvig D.O."/>
            <person name="Lalanne C."/>
            <person name="Gautier V."/>
            <person name="Ament-Velasquez S.L."/>
            <person name="Kruys A."/>
            <person name="Hutchinson M.I."/>
            <person name="Powell A.J."/>
            <person name="Barry K."/>
            <person name="Miller A.N."/>
            <person name="Grigoriev I.V."/>
            <person name="Debuchy R."/>
            <person name="Gladieux P."/>
            <person name="Hiltunen Thoren M."/>
            <person name="Johannesson H."/>
        </authorList>
    </citation>
    <scope>NUCLEOTIDE SEQUENCE</scope>
    <source>
        <strain evidence="2">CBS 359.72</strain>
    </source>
</reference>
<proteinExistence type="predicted"/>
<dbReference type="Proteomes" id="UP001303647">
    <property type="component" value="Unassembled WGS sequence"/>
</dbReference>
<dbReference type="AlphaFoldDB" id="A0AAN7HNT2"/>
<dbReference type="EMBL" id="MU857676">
    <property type="protein sequence ID" value="KAK4246349.1"/>
    <property type="molecule type" value="Genomic_DNA"/>
</dbReference>
<comment type="caution">
    <text evidence="2">The sequence shown here is derived from an EMBL/GenBank/DDBJ whole genome shotgun (WGS) entry which is preliminary data.</text>
</comment>
<accession>A0AAN7HNT2</accession>
<sequence length="88" mass="9120">MGKSKMDDAAAERIRRARGDKDGFTKRATDAARRNVQSSSSGSHPRDLSFSSFSSFFSIAESGGYGGDNVGSGVVIKTGQKKSGGGGK</sequence>
<protein>
    <submittedName>
        <fullName evidence="2">Uncharacterized protein</fullName>
    </submittedName>
</protein>
<gene>
    <name evidence="2" type="ORF">C7999DRAFT_33239</name>
</gene>
<feature type="region of interest" description="Disordered" evidence="1">
    <location>
        <begin position="1"/>
        <end position="48"/>
    </location>
</feature>